<dbReference type="InterPro" id="IPR007248">
    <property type="entry name" value="Mpv17_PMP22"/>
</dbReference>
<evidence type="ECO:0000256" key="3">
    <source>
        <dbReference type="ARBA" id="ARBA00022692"/>
    </source>
</evidence>
<evidence type="ECO:0000256" key="6">
    <source>
        <dbReference type="RuleBase" id="RU363053"/>
    </source>
</evidence>
<protein>
    <submittedName>
        <fullName evidence="7">Peroxisomal membrane 22 kDa (Mpv17/PMP22) family protein</fullName>
    </submittedName>
</protein>
<feature type="transmembrane region" description="Helical" evidence="6">
    <location>
        <begin position="49"/>
        <end position="68"/>
    </location>
</feature>
<feature type="transmembrane region" description="Helical" evidence="6">
    <location>
        <begin position="88"/>
        <end position="109"/>
    </location>
</feature>
<evidence type="ECO:0000313" key="8">
    <source>
        <dbReference type="Proteomes" id="UP000036987"/>
    </source>
</evidence>
<keyword evidence="4 6" id="KW-1133">Transmembrane helix</keyword>
<dbReference type="OrthoDB" id="10267969at2759"/>
<dbReference type="GO" id="GO:0005737">
    <property type="term" value="C:cytoplasm"/>
    <property type="evidence" value="ECO:0000318"/>
    <property type="project" value="GO_Central"/>
</dbReference>
<evidence type="ECO:0000256" key="4">
    <source>
        <dbReference type="ARBA" id="ARBA00022989"/>
    </source>
</evidence>
<dbReference type="PANTHER" id="PTHR11266">
    <property type="entry name" value="PEROXISOMAL MEMBRANE PROTEIN 2, PXMP2 MPV17"/>
    <property type="match status" value="1"/>
</dbReference>
<dbReference type="Pfam" id="PF04117">
    <property type="entry name" value="Mpv17_PMP22"/>
    <property type="match status" value="1"/>
</dbReference>
<evidence type="ECO:0000313" key="7">
    <source>
        <dbReference type="EMBL" id="KMZ61242.1"/>
    </source>
</evidence>
<dbReference type="STRING" id="29655.A0A0K9NZ34"/>
<dbReference type="Proteomes" id="UP000036987">
    <property type="component" value="Unassembled WGS sequence"/>
</dbReference>
<keyword evidence="5 6" id="KW-0472">Membrane</keyword>
<feature type="transmembrane region" description="Helical" evidence="6">
    <location>
        <begin position="155"/>
        <end position="173"/>
    </location>
</feature>
<organism evidence="7 8">
    <name type="scientific">Zostera marina</name>
    <name type="common">Eelgrass</name>
    <dbReference type="NCBI Taxonomy" id="29655"/>
    <lineage>
        <taxon>Eukaryota</taxon>
        <taxon>Viridiplantae</taxon>
        <taxon>Streptophyta</taxon>
        <taxon>Embryophyta</taxon>
        <taxon>Tracheophyta</taxon>
        <taxon>Spermatophyta</taxon>
        <taxon>Magnoliopsida</taxon>
        <taxon>Liliopsida</taxon>
        <taxon>Zosteraceae</taxon>
        <taxon>Zostera</taxon>
    </lineage>
</organism>
<name>A0A0K9NZ34_ZOSMR</name>
<evidence type="ECO:0000256" key="1">
    <source>
        <dbReference type="ARBA" id="ARBA00004141"/>
    </source>
</evidence>
<proteinExistence type="inferred from homology"/>
<comment type="caution">
    <text evidence="7">The sequence shown here is derived from an EMBL/GenBank/DDBJ whole genome shotgun (WGS) entry which is preliminary data.</text>
</comment>
<accession>A0A0K9NZ34</accession>
<evidence type="ECO:0000256" key="2">
    <source>
        <dbReference type="ARBA" id="ARBA00006824"/>
    </source>
</evidence>
<sequence length="183" mass="20877">MVGKDGKNKSNSGGLLEQYMAITAGVLAGVSDSVAQKLSGFEKLQMKRLLLKMLFGFSYAGPLGHYLHKFMDIIFKGRANNKTVAKKVLLEQLTSSPLTHFLFMVYYGWIVEGRPWPQVRNNIKKNYPSVQATAWMFWPVVGWVNYQYIPLQFRVIFHSLVACCWGIFLNLRVRTPVINQLAK</sequence>
<dbReference type="GO" id="GO:0016020">
    <property type="term" value="C:membrane"/>
    <property type="evidence" value="ECO:0007669"/>
    <property type="project" value="UniProtKB-SubCell"/>
</dbReference>
<reference evidence="8" key="1">
    <citation type="journal article" date="2016" name="Nature">
        <title>The genome of the seagrass Zostera marina reveals angiosperm adaptation to the sea.</title>
        <authorList>
            <person name="Olsen J.L."/>
            <person name="Rouze P."/>
            <person name="Verhelst B."/>
            <person name="Lin Y.-C."/>
            <person name="Bayer T."/>
            <person name="Collen J."/>
            <person name="Dattolo E."/>
            <person name="De Paoli E."/>
            <person name="Dittami S."/>
            <person name="Maumus F."/>
            <person name="Michel G."/>
            <person name="Kersting A."/>
            <person name="Lauritano C."/>
            <person name="Lohaus R."/>
            <person name="Toepel M."/>
            <person name="Tonon T."/>
            <person name="Vanneste K."/>
            <person name="Amirebrahimi M."/>
            <person name="Brakel J."/>
            <person name="Bostroem C."/>
            <person name="Chovatia M."/>
            <person name="Grimwood J."/>
            <person name="Jenkins J.W."/>
            <person name="Jueterbock A."/>
            <person name="Mraz A."/>
            <person name="Stam W.T."/>
            <person name="Tice H."/>
            <person name="Bornberg-Bauer E."/>
            <person name="Green P.J."/>
            <person name="Pearson G.A."/>
            <person name="Procaccini G."/>
            <person name="Duarte C.M."/>
            <person name="Schmutz J."/>
            <person name="Reusch T.B.H."/>
            <person name="Van de Peer Y."/>
        </authorList>
    </citation>
    <scope>NUCLEOTIDE SEQUENCE [LARGE SCALE GENOMIC DNA]</scope>
    <source>
        <strain evidence="8">cv. Finnish</strain>
    </source>
</reference>
<dbReference type="OMA" id="CLGTFFN"/>
<dbReference type="EMBL" id="LFYR01001508">
    <property type="protein sequence ID" value="KMZ61242.1"/>
    <property type="molecule type" value="Genomic_DNA"/>
</dbReference>
<evidence type="ECO:0000256" key="5">
    <source>
        <dbReference type="ARBA" id="ARBA00023136"/>
    </source>
</evidence>
<keyword evidence="3 6" id="KW-0812">Transmembrane</keyword>
<gene>
    <name evidence="7" type="ORF">ZOSMA_53G00240</name>
</gene>
<dbReference type="PANTHER" id="PTHR11266:SF86">
    <property type="entry name" value="PEROXISOMAL MEMBRANE PROTEIN PMP22"/>
    <property type="match status" value="1"/>
</dbReference>
<keyword evidence="8" id="KW-1185">Reference proteome</keyword>
<dbReference type="AlphaFoldDB" id="A0A0K9NZ34"/>
<comment type="similarity">
    <text evidence="2 6">Belongs to the peroxisomal membrane protein PXMP2/4 family.</text>
</comment>
<comment type="subcellular location">
    <subcellularLocation>
        <location evidence="1">Membrane</location>
        <topology evidence="1">Multi-pass membrane protein</topology>
    </subcellularLocation>
</comment>